<geneLocation type="plasmid" evidence="8">
    <name>p7unnamed</name>
</geneLocation>
<protein>
    <submittedName>
        <fullName evidence="7">ABC transporter ATP-binding protein</fullName>
    </submittedName>
</protein>
<dbReference type="GO" id="GO:0016887">
    <property type="term" value="F:ATP hydrolysis activity"/>
    <property type="evidence" value="ECO:0007669"/>
    <property type="project" value="InterPro"/>
</dbReference>
<dbReference type="EMBL" id="CP007795">
    <property type="protein sequence ID" value="AIB15378.1"/>
    <property type="molecule type" value="Genomic_DNA"/>
</dbReference>
<dbReference type="OrthoDB" id="9775250at2"/>
<dbReference type="GO" id="GO:0015658">
    <property type="term" value="F:branched-chain amino acid transmembrane transporter activity"/>
    <property type="evidence" value="ECO:0007669"/>
    <property type="project" value="TreeGrafter"/>
</dbReference>
<dbReference type="SUPFAM" id="SSF52540">
    <property type="entry name" value="P-loop containing nucleoside triphosphate hydrolases"/>
    <property type="match status" value="1"/>
</dbReference>
<evidence type="ECO:0000256" key="5">
    <source>
        <dbReference type="ARBA" id="ARBA00022970"/>
    </source>
</evidence>
<keyword evidence="3" id="KW-0547">Nucleotide-binding</keyword>
<name>A0A060DW85_9PROT</name>
<feature type="domain" description="ABC transporter" evidence="6">
    <location>
        <begin position="2"/>
        <end position="234"/>
    </location>
</feature>
<dbReference type="Proteomes" id="UP000027186">
    <property type="component" value="Plasmid AbAZ39_p2"/>
</dbReference>
<dbReference type="CDD" id="cd03224">
    <property type="entry name" value="ABC_TM1139_LivF_branched"/>
    <property type="match status" value="1"/>
</dbReference>
<evidence type="ECO:0000313" key="9">
    <source>
        <dbReference type="Proteomes" id="UP000027186"/>
    </source>
</evidence>
<comment type="similarity">
    <text evidence="1">Belongs to the ABC transporter superfamily.</text>
</comment>
<dbReference type="PANTHER" id="PTHR43820:SF4">
    <property type="entry name" value="HIGH-AFFINITY BRANCHED-CHAIN AMINO ACID TRANSPORT ATP-BINDING PROTEIN LIVF"/>
    <property type="match status" value="1"/>
</dbReference>
<dbReference type="PROSITE" id="PS50893">
    <property type="entry name" value="ABC_TRANSPORTER_2"/>
    <property type="match status" value="1"/>
</dbReference>
<dbReference type="InterPro" id="IPR027417">
    <property type="entry name" value="P-loop_NTPase"/>
</dbReference>
<dbReference type="GO" id="GO:0005524">
    <property type="term" value="F:ATP binding"/>
    <property type="evidence" value="ECO:0007669"/>
    <property type="project" value="UniProtKB-KW"/>
</dbReference>
<dbReference type="RefSeq" id="WP_040136835.1">
    <property type="nucleotide sequence ID" value="NZ_CP007795.1"/>
</dbReference>
<evidence type="ECO:0000259" key="6">
    <source>
        <dbReference type="PROSITE" id="PS50893"/>
    </source>
</evidence>
<evidence type="ECO:0000256" key="4">
    <source>
        <dbReference type="ARBA" id="ARBA00022840"/>
    </source>
</evidence>
<dbReference type="InterPro" id="IPR052156">
    <property type="entry name" value="BCAA_Transport_ATP-bd_LivF"/>
</dbReference>
<dbReference type="SMART" id="SM00382">
    <property type="entry name" value="AAA"/>
    <property type="match status" value="1"/>
</dbReference>
<evidence type="ECO:0000313" key="8">
    <source>
        <dbReference type="EMBL" id="PNQ98799.1"/>
    </source>
</evidence>
<evidence type="ECO:0000256" key="2">
    <source>
        <dbReference type="ARBA" id="ARBA00022448"/>
    </source>
</evidence>
<proteinExistence type="inferred from homology"/>
<organism evidence="7 9">
    <name type="scientific">Azospirillum argentinense</name>
    <dbReference type="NCBI Taxonomy" id="2970906"/>
    <lineage>
        <taxon>Bacteria</taxon>
        <taxon>Pseudomonadati</taxon>
        <taxon>Pseudomonadota</taxon>
        <taxon>Alphaproteobacteria</taxon>
        <taxon>Rhodospirillales</taxon>
        <taxon>Azospirillaceae</taxon>
        <taxon>Azospirillum</taxon>
    </lineage>
</organism>
<dbReference type="EMBL" id="POWG01000010">
    <property type="protein sequence ID" value="PNQ98799.1"/>
    <property type="molecule type" value="Genomic_DNA"/>
</dbReference>
<geneLocation type="plasmid" evidence="7 9">
    <name>AbAZ39_p2</name>
</geneLocation>
<dbReference type="PANTHER" id="PTHR43820">
    <property type="entry name" value="HIGH-AFFINITY BRANCHED-CHAIN AMINO ACID TRANSPORT ATP-BINDING PROTEIN LIVF"/>
    <property type="match status" value="1"/>
</dbReference>
<gene>
    <name evidence="7" type="ORF">ABAZ39_26150</name>
    <name evidence="8" type="ORF">C1S70_11650</name>
</gene>
<reference evidence="8 10" key="2">
    <citation type="submission" date="2018-01" db="EMBL/GenBank/DDBJ databases">
        <title>Whole genome sequence of Azospirillum brasilense REC3 isolated from strawberry roots.</title>
        <authorList>
            <person name="Fontana C.A."/>
            <person name="Salazar S.M."/>
            <person name="Bassi D."/>
            <person name="Puglisi E."/>
            <person name="Lovaisa N.C."/>
            <person name="Toffoli L.M."/>
            <person name="Pedraza R."/>
            <person name="Cocconcelli P.S."/>
        </authorList>
    </citation>
    <scope>NUCLEOTIDE SEQUENCE [LARGE SCALE GENOMIC DNA]</scope>
    <source>
        <strain evidence="8 10">REC3</strain>
        <plasmid evidence="8">p7unnamed</plasmid>
    </source>
</reference>
<evidence type="ECO:0000313" key="7">
    <source>
        <dbReference type="EMBL" id="AIB15378.1"/>
    </source>
</evidence>
<dbReference type="Proteomes" id="UP000236268">
    <property type="component" value="Unassembled WGS sequence"/>
</dbReference>
<dbReference type="InterPro" id="IPR003439">
    <property type="entry name" value="ABC_transporter-like_ATP-bd"/>
</dbReference>
<dbReference type="PROSITE" id="PS00211">
    <property type="entry name" value="ABC_TRANSPORTER_1"/>
    <property type="match status" value="1"/>
</dbReference>
<keyword evidence="2" id="KW-0813">Transport</keyword>
<evidence type="ECO:0000256" key="3">
    <source>
        <dbReference type="ARBA" id="ARBA00022741"/>
    </source>
</evidence>
<keyword evidence="7" id="KW-0614">Plasmid</keyword>
<sequence>MLTVADLSVSYGPIRALRGVSIRVGAGEIVALIGANGAGKSSLLRGITGLVPATGRVTFDGRPIDTLSTPQRVALGVAMAPEGRQIFTDQTVHENLLLGGHLLRGRPQRVAANIDRFYALFPRLLERRDQIAGTLSGGEQQMLAIARALMTEPKLLILDEPSLGLAPIITADIFRTLVGLRRDGMTILLVEQMANQALAIADRAYVLEGGSIVLEGAAAALRSDPRIREAYLGGDLAHHAA</sequence>
<reference evidence="7 9" key="1">
    <citation type="journal article" date="2014" name="Genome Announc.">
        <title>Complete Genome Sequence of the Model Rhizosphere Strain Azospirillum brasilense Az39, Successfully Applied in Agriculture.</title>
        <authorList>
            <person name="Rivera D."/>
            <person name="Revale S."/>
            <person name="Molina R."/>
            <person name="Gualpa J."/>
            <person name="Puente M."/>
            <person name="Maroniche G."/>
            <person name="Paris G."/>
            <person name="Baker D."/>
            <person name="Clavijo B."/>
            <person name="McLay K."/>
            <person name="Spaepen S."/>
            <person name="Perticari A."/>
            <person name="Vazquez M."/>
            <person name="Wisniewski-Dye F."/>
            <person name="Watkins C."/>
            <person name="Martinez-Abarca F."/>
            <person name="Vanderleyden J."/>
            <person name="Cassan F."/>
        </authorList>
    </citation>
    <scope>NUCLEOTIDE SEQUENCE [LARGE SCALE GENOMIC DNA]</scope>
    <source>
        <strain evidence="7 9">Az39</strain>
        <plasmid evidence="7">AbAZ39_p2</plasmid>
    </source>
</reference>
<dbReference type="GO" id="GO:0015807">
    <property type="term" value="P:L-amino acid transport"/>
    <property type="evidence" value="ECO:0007669"/>
    <property type="project" value="TreeGrafter"/>
</dbReference>
<accession>A0A2K1G284</accession>
<evidence type="ECO:0000256" key="1">
    <source>
        <dbReference type="ARBA" id="ARBA00005417"/>
    </source>
</evidence>
<evidence type="ECO:0000313" key="10">
    <source>
        <dbReference type="Proteomes" id="UP000236268"/>
    </source>
</evidence>
<keyword evidence="5" id="KW-0029">Amino-acid transport</keyword>
<dbReference type="InterPro" id="IPR003593">
    <property type="entry name" value="AAA+_ATPase"/>
</dbReference>
<accession>A0A060DW85</accession>
<dbReference type="InterPro" id="IPR017871">
    <property type="entry name" value="ABC_transporter-like_CS"/>
</dbReference>
<keyword evidence="4 7" id="KW-0067">ATP-binding</keyword>
<dbReference type="AlphaFoldDB" id="A0A060DW85"/>
<dbReference type="Pfam" id="PF00005">
    <property type="entry name" value="ABC_tran"/>
    <property type="match status" value="1"/>
</dbReference>
<dbReference type="KEGG" id="abq:ABAZ39_26150"/>
<dbReference type="Gene3D" id="3.40.50.300">
    <property type="entry name" value="P-loop containing nucleotide triphosphate hydrolases"/>
    <property type="match status" value="1"/>
</dbReference>